<gene>
    <name evidence="2" type="ORF">ECPE_LOCUS5606</name>
</gene>
<feature type="compositionally biased region" description="Low complexity" evidence="1">
    <location>
        <begin position="1120"/>
        <end position="1156"/>
    </location>
</feature>
<feature type="compositionally biased region" description="Polar residues" evidence="1">
    <location>
        <begin position="945"/>
        <end position="962"/>
    </location>
</feature>
<evidence type="ECO:0000313" key="3">
    <source>
        <dbReference type="Proteomes" id="UP000272942"/>
    </source>
</evidence>
<feature type="compositionally biased region" description="Polar residues" evidence="1">
    <location>
        <begin position="1084"/>
        <end position="1096"/>
    </location>
</feature>
<name>A0A183AF71_9TREM</name>
<feature type="compositionally biased region" description="Polar residues" evidence="1">
    <location>
        <begin position="219"/>
        <end position="230"/>
    </location>
</feature>
<protein>
    <submittedName>
        <fullName evidence="4">SH2 domain-containing protein</fullName>
    </submittedName>
</protein>
<reference evidence="2 3" key="2">
    <citation type="submission" date="2018-11" db="EMBL/GenBank/DDBJ databases">
        <authorList>
            <consortium name="Pathogen Informatics"/>
        </authorList>
    </citation>
    <scope>NUCLEOTIDE SEQUENCE [LARGE SCALE GENOMIC DNA]</scope>
    <source>
        <strain evidence="2 3">Egypt</strain>
    </source>
</reference>
<evidence type="ECO:0000313" key="4">
    <source>
        <dbReference type="WBParaSite" id="ECPE_0000561901-mRNA-1"/>
    </source>
</evidence>
<evidence type="ECO:0000313" key="2">
    <source>
        <dbReference type="EMBL" id="VDP76018.1"/>
    </source>
</evidence>
<feature type="compositionally biased region" description="Polar residues" evidence="1">
    <location>
        <begin position="473"/>
        <end position="482"/>
    </location>
</feature>
<dbReference type="OrthoDB" id="6282145at2759"/>
<feature type="compositionally biased region" description="Basic and acidic residues" evidence="1">
    <location>
        <begin position="366"/>
        <end position="392"/>
    </location>
</feature>
<feature type="region of interest" description="Disordered" evidence="1">
    <location>
        <begin position="1083"/>
        <end position="1168"/>
    </location>
</feature>
<feature type="region of interest" description="Disordered" evidence="1">
    <location>
        <begin position="931"/>
        <end position="1010"/>
    </location>
</feature>
<dbReference type="EMBL" id="UZAN01042477">
    <property type="protein sequence ID" value="VDP76018.1"/>
    <property type="molecule type" value="Genomic_DNA"/>
</dbReference>
<sequence length="1261" mass="140333">MQVWNTADYVSKKFALRECPIVLAQLLNTTRVRFALLQTNCYLDVQTRVLNWRHRATPWTKGAIVEVAGPNYSSIDHCNALIDAIVPFYATRRPYVEISPPERRRIRSRKAAYKKEKIYRALSSVPVPNRCETGPIPDCLRDDSYLTNPYYFMQNYDTPQNATEPDDDGDDYQQQQQQQQLYLSRSNHPPKEPRKPRAQTLPGRIQTEPVRLGYISQKTSENEFVNNKSSGDPELRPNSILEPGGDEIASTGEQNKHNATGLVETNFIPTLEQPTTINRKRSGPERNSTYPRPKLFESERSARLAIHSQKAAAVRASLQKMKEDKMKRIPVVTIHKTSHPLPAKTVSRVAKSCFPRAMTPKELGDHAIRRPGYDSSKLHEKCSRDLSPDHRGQPSWDRCGRNAQRSQPGYTAVKGQSNLLMPETDTYVQSPLTRNLLDKSPSEIVQLFTDNGTQQKQLQGTRTEINSTEIQITSPGQPTEQMGTGPVPTGNPCPDHTEREQTKGPVVTSDAPEFSYAAGSLLDPNVSFPTEMNVDTATEDPLNGIQRSFQPSGSQLTTTMHQGLIFPNVQTASSSRSSHILLSATPAFFNEHEYVEPGITMPNAAGECQLDCTNYVSMNIAQAVSKALTDMAEYRLKSGGQIRKESVNPEPSMISEFSALEPRMNSLHVPVCALTRSHSVNEPQSLINENTEVTPNHLLSTVLNTVGCRNSRIVTGTSIKTMDESYVKQMNQPLIPSPCVNVRPRLFERIDFCSQETTDSQDILESATLDKPTEIDLGQLPRRSEVRTEEPRSGPARTWNKQMKQNTPLAPPKIVNTSVFASKALSEKRTGNMDSKSNLRRTNDPRQGYSAAFRNQKQNPRGRKINQTNSTSLTRALAHTGVSNRSGFRNARPPVSPGHSPRIKKDIEIVSQGHSNEVSDRSRSLNKLMVSQTTNSTDRPLKWTSPISVPHSENTGSRSIVDSVTERNLEFVEPNSPDERERQHPKLLPQSSPVERRTGDNHVPDSSPIRPISKAMEYSIGESTALTPCYLPRPSPNYMWLSKNRDPKIEVIENFVDFGLISLKEMAEPGELPLINRSLVPSVPGTSVEPSPSAASTDLFIGLHSPSGNRHSVGTSHAVSSTSKTTTETESTDSLTQSTSGSSGSSSSDPSSNDGTPFPFPEHRSRNGQLNTAGMAKFTTEIGHPKHISECTLQKPSLPQYQSRDSYRVQSIKKRKPRHCSSVETRAMCESYSACKTRCRSRSVYNFILRCLPLQWCFGSG</sequence>
<feature type="compositionally biased region" description="Basic and acidic residues" evidence="1">
    <location>
        <begin position="782"/>
        <end position="792"/>
    </location>
</feature>
<feature type="region of interest" description="Disordered" evidence="1">
    <location>
        <begin position="473"/>
        <end position="506"/>
    </location>
</feature>
<proteinExistence type="predicted"/>
<feature type="region of interest" description="Disordered" evidence="1">
    <location>
        <begin position="155"/>
        <end position="207"/>
    </location>
</feature>
<reference evidence="4" key="1">
    <citation type="submission" date="2016-06" db="UniProtKB">
        <authorList>
            <consortium name="WormBaseParasite"/>
        </authorList>
    </citation>
    <scope>IDENTIFICATION</scope>
</reference>
<feature type="compositionally biased region" description="Polar residues" evidence="1">
    <location>
        <begin position="853"/>
        <end position="874"/>
    </location>
</feature>
<dbReference type="Proteomes" id="UP000272942">
    <property type="component" value="Unassembled WGS sequence"/>
</dbReference>
<accession>A0A183AF71</accession>
<dbReference type="WBParaSite" id="ECPE_0000561901-mRNA-1">
    <property type="protein sequence ID" value="ECPE_0000561901-mRNA-1"/>
    <property type="gene ID" value="ECPE_0000561901"/>
</dbReference>
<evidence type="ECO:0000256" key="1">
    <source>
        <dbReference type="SAM" id="MobiDB-lite"/>
    </source>
</evidence>
<feature type="region of interest" description="Disordered" evidence="1">
    <location>
        <begin position="366"/>
        <end position="409"/>
    </location>
</feature>
<feature type="region of interest" description="Disordered" evidence="1">
    <location>
        <begin position="779"/>
        <end position="904"/>
    </location>
</feature>
<feature type="region of interest" description="Disordered" evidence="1">
    <location>
        <begin position="219"/>
        <end position="253"/>
    </location>
</feature>
<dbReference type="AlphaFoldDB" id="A0A183AF71"/>
<feature type="compositionally biased region" description="Basic and acidic residues" evidence="1">
    <location>
        <begin position="994"/>
        <end position="1003"/>
    </location>
</feature>
<feature type="compositionally biased region" description="Polar residues" evidence="1">
    <location>
        <begin position="799"/>
        <end position="808"/>
    </location>
</feature>
<organism evidence="4">
    <name type="scientific">Echinostoma caproni</name>
    <dbReference type="NCBI Taxonomy" id="27848"/>
    <lineage>
        <taxon>Eukaryota</taxon>
        <taxon>Metazoa</taxon>
        <taxon>Spiralia</taxon>
        <taxon>Lophotrochozoa</taxon>
        <taxon>Platyhelminthes</taxon>
        <taxon>Trematoda</taxon>
        <taxon>Digenea</taxon>
        <taxon>Plagiorchiida</taxon>
        <taxon>Echinostomata</taxon>
        <taxon>Echinostomatoidea</taxon>
        <taxon>Echinostomatidae</taxon>
        <taxon>Echinostoma</taxon>
    </lineage>
</organism>
<feature type="compositionally biased region" description="Polar residues" evidence="1">
    <location>
        <begin position="1106"/>
        <end position="1119"/>
    </location>
</feature>
<keyword evidence="3" id="KW-1185">Reference proteome</keyword>